<evidence type="ECO:0000256" key="3">
    <source>
        <dbReference type="ARBA" id="ARBA00022670"/>
    </source>
</evidence>
<organism evidence="9 10">
    <name type="scientific">Horticoccus luteus</name>
    <dbReference type="NCBI Taxonomy" id="2862869"/>
    <lineage>
        <taxon>Bacteria</taxon>
        <taxon>Pseudomonadati</taxon>
        <taxon>Verrucomicrobiota</taxon>
        <taxon>Opitutia</taxon>
        <taxon>Opitutales</taxon>
        <taxon>Opitutaceae</taxon>
        <taxon>Horticoccus</taxon>
    </lineage>
</organism>
<name>A0A8F9TU20_9BACT</name>
<proteinExistence type="predicted"/>
<keyword evidence="5" id="KW-0378">Hydrolase</keyword>
<feature type="transmembrane region" description="Helical" evidence="8">
    <location>
        <begin position="258"/>
        <end position="276"/>
    </location>
</feature>
<feature type="transmembrane region" description="Helical" evidence="8">
    <location>
        <begin position="222"/>
        <end position="246"/>
    </location>
</feature>
<accession>A0A8F9TU20</accession>
<evidence type="ECO:0000313" key="10">
    <source>
        <dbReference type="Proteomes" id="UP000825051"/>
    </source>
</evidence>
<dbReference type="InterPro" id="IPR026392">
    <property type="entry name" value="Exo/Archaeosortase_dom"/>
</dbReference>
<protein>
    <submittedName>
        <fullName evidence="9">Exosortase/archaeosortase family protein</fullName>
    </submittedName>
</protein>
<evidence type="ECO:0000256" key="2">
    <source>
        <dbReference type="ARBA" id="ARBA00022475"/>
    </source>
</evidence>
<comment type="subcellular location">
    <subcellularLocation>
        <location evidence="1">Cell membrane</location>
        <topology evidence="1">Multi-pass membrane protein</topology>
    </subcellularLocation>
</comment>
<evidence type="ECO:0000256" key="5">
    <source>
        <dbReference type="ARBA" id="ARBA00022801"/>
    </source>
</evidence>
<evidence type="ECO:0000313" key="9">
    <source>
        <dbReference type="EMBL" id="QYM79066.1"/>
    </source>
</evidence>
<dbReference type="AlphaFoldDB" id="A0A8F9TU20"/>
<dbReference type="GO" id="GO:0006508">
    <property type="term" value="P:proteolysis"/>
    <property type="evidence" value="ECO:0007669"/>
    <property type="project" value="UniProtKB-KW"/>
</dbReference>
<feature type="transmembrane region" description="Helical" evidence="8">
    <location>
        <begin position="129"/>
        <end position="147"/>
    </location>
</feature>
<evidence type="ECO:0000256" key="4">
    <source>
        <dbReference type="ARBA" id="ARBA00022692"/>
    </source>
</evidence>
<evidence type="ECO:0000256" key="6">
    <source>
        <dbReference type="ARBA" id="ARBA00022989"/>
    </source>
</evidence>
<dbReference type="RefSeq" id="WP_220162418.1">
    <property type="nucleotide sequence ID" value="NZ_CP080507.1"/>
</dbReference>
<keyword evidence="6 8" id="KW-1133">Transmembrane helix</keyword>
<dbReference type="GO" id="GO:0008233">
    <property type="term" value="F:peptidase activity"/>
    <property type="evidence" value="ECO:0007669"/>
    <property type="project" value="UniProtKB-KW"/>
</dbReference>
<dbReference type="NCBIfam" id="TIGR04178">
    <property type="entry name" value="exo_archaeo"/>
    <property type="match status" value="1"/>
</dbReference>
<feature type="transmembrane region" description="Helical" evidence="8">
    <location>
        <begin position="67"/>
        <end position="89"/>
    </location>
</feature>
<keyword evidence="10" id="KW-1185">Reference proteome</keyword>
<evidence type="ECO:0000256" key="8">
    <source>
        <dbReference type="SAM" id="Phobius"/>
    </source>
</evidence>
<dbReference type="InterPro" id="IPR019127">
    <property type="entry name" value="Exosortase"/>
</dbReference>
<dbReference type="Proteomes" id="UP000825051">
    <property type="component" value="Chromosome"/>
</dbReference>
<feature type="transmembrane region" description="Helical" evidence="8">
    <location>
        <begin position="101"/>
        <end position="123"/>
    </location>
</feature>
<dbReference type="EMBL" id="CP080507">
    <property type="protein sequence ID" value="QYM79066.1"/>
    <property type="molecule type" value="Genomic_DNA"/>
</dbReference>
<keyword evidence="3" id="KW-0645">Protease</keyword>
<gene>
    <name evidence="9" type="ORF">K0B96_00175</name>
</gene>
<evidence type="ECO:0000256" key="1">
    <source>
        <dbReference type="ARBA" id="ARBA00004651"/>
    </source>
</evidence>
<dbReference type="Pfam" id="PF09721">
    <property type="entry name" value="Exosortase_EpsH"/>
    <property type="match status" value="1"/>
</dbReference>
<dbReference type="GO" id="GO:0005886">
    <property type="term" value="C:plasma membrane"/>
    <property type="evidence" value="ECO:0007669"/>
    <property type="project" value="UniProtKB-SubCell"/>
</dbReference>
<evidence type="ECO:0000256" key="7">
    <source>
        <dbReference type="ARBA" id="ARBA00023136"/>
    </source>
</evidence>
<dbReference type="KEGG" id="ole:K0B96_00175"/>
<reference evidence="9" key="1">
    <citation type="submission" date="2021-08" db="EMBL/GenBank/DDBJ databases">
        <title>Genome of a novel bacterium of the phylum Verrucomicrobia, Oleiharenicola sp. KSB-15.</title>
        <authorList>
            <person name="Chung J.-H."/>
            <person name="Ahn J.-H."/>
            <person name="Yoon Y."/>
            <person name="Kim D.-Y."/>
            <person name="An S.-H."/>
            <person name="Park I."/>
            <person name="Yeon J."/>
        </authorList>
    </citation>
    <scope>NUCLEOTIDE SEQUENCE</scope>
    <source>
        <strain evidence="9">KSB-15</strain>
    </source>
</reference>
<keyword evidence="7 8" id="KW-0472">Membrane</keyword>
<keyword evidence="4 8" id="KW-0812">Transmembrane</keyword>
<sequence length="524" mass="56735">MSGVRQADPAFAGRVLWLVALAAAALLLGPLSRAWALAPDLGHGWAAPMLIAYLWWERWPQRPGLRAARAVGAGSWVALGVCLMVALALRLLLTPYPLWPVAVIVYTALLIGLALVAAAQVAGAAGVRWLGGPLLVLIAVLPWPGAVERALILPVREAIASLVAEISNLAGHPALAAGTSVRLAGGWVGIDEACGGIRSLQAAVMTALFFGEWLRLPWRRRVVLIAAGGMAAVVGNFGRVLFLSWRAESGDLARWHDGAGWVALGFSLVVTGLVGWRCRSRAGRKAEAGKPGAATMKAQPPAPVVSKSVPTGILIWMVTAVVVLGGIEAGTRAWYARGKARWRTTVPQWTVRFPEANPTLRHVPLGESAREMLRPDVFASASWRERDQAERSANYIVWRTGQVARSAPFLHNPTICLPYSGCELEEELGVINVSWAHGEIPFHTYIFRRMDDTLLVAFALWDPGRGGPLQSRGGGWMGWWRDQWRDVREARQDQPAQLFSYAIAGRGGRDRLAKDLSALIRPVE</sequence>
<keyword evidence="2" id="KW-1003">Cell membrane</keyword>